<dbReference type="GO" id="GO:0070475">
    <property type="term" value="P:rRNA base methylation"/>
    <property type="evidence" value="ECO:0007669"/>
    <property type="project" value="TreeGrafter"/>
</dbReference>
<dbReference type="GO" id="GO:0005737">
    <property type="term" value="C:cytoplasm"/>
    <property type="evidence" value="ECO:0007669"/>
    <property type="project" value="UniProtKB-SubCell"/>
</dbReference>
<comment type="similarity">
    <text evidence="2 12">Belongs to the RNA methyltransferase RsmE family.</text>
</comment>
<evidence type="ECO:0000256" key="5">
    <source>
        <dbReference type="ARBA" id="ARBA00022490"/>
    </source>
</evidence>
<dbReference type="PIRSF" id="PIRSF015601">
    <property type="entry name" value="MTase_slr0722"/>
    <property type="match status" value="1"/>
</dbReference>
<evidence type="ECO:0000256" key="10">
    <source>
        <dbReference type="ARBA" id="ARBA00025699"/>
    </source>
</evidence>
<evidence type="ECO:0000256" key="11">
    <source>
        <dbReference type="ARBA" id="ARBA00047944"/>
    </source>
</evidence>
<dbReference type="Pfam" id="PF20260">
    <property type="entry name" value="PUA_4"/>
    <property type="match status" value="1"/>
</dbReference>
<organism evidence="15 16">
    <name type="scientific">Methylomonas lenta</name>
    <dbReference type="NCBI Taxonomy" id="980561"/>
    <lineage>
        <taxon>Bacteria</taxon>
        <taxon>Pseudomonadati</taxon>
        <taxon>Pseudomonadota</taxon>
        <taxon>Gammaproteobacteria</taxon>
        <taxon>Methylococcales</taxon>
        <taxon>Methylococcaceae</taxon>
        <taxon>Methylomonas</taxon>
    </lineage>
</organism>
<dbReference type="Gene3D" id="2.40.240.20">
    <property type="entry name" value="Hypothetical PUA domain-like, domain 1"/>
    <property type="match status" value="1"/>
</dbReference>
<dbReference type="GO" id="GO:0070042">
    <property type="term" value="F:rRNA (uridine-N3-)-methyltransferase activity"/>
    <property type="evidence" value="ECO:0007669"/>
    <property type="project" value="TreeGrafter"/>
</dbReference>
<dbReference type="EMBL" id="LUUI01000011">
    <property type="protein sequence ID" value="OAI21338.1"/>
    <property type="molecule type" value="Genomic_DNA"/>
</dbReference>
<accession>A0A177NTE6</accession>
<dbReference type="Pfam" id="PF04452">
    <property type="entry name" value="Methyltrans_RNA"/>
    <property type="match status" value="1"/>
</dbReference>
<keyword evidence="5 12" id="KW-0963">Cytoplasm</keyword>
<dbReference type="InterPro" id="IPR015947">
    <property type="entry name" value="PUA-like_sf"/>
</dbReference>
<dbReference type="InterPro" id="IPR006700">
    <property type="entry name" value="RsmE"/>
</dbReference>
<dbReference type="OrthoDB" id="9815641at2"/>
<feature type="domain" description="Ribosomal RNA small subunit methyltransferase E PUA-like" evidence="14">
    <location>
        <begin position="20"/>
        <end position="67"/>
    </location>
</feature>
<evidence type="ECO:0000259" key="14">
    <source>
        <dbReference type="Pfam" id="PF20260"/>
    </source>
</evidence>
<name>A0A177NTE6_9GAMM</name>
<dbReference type="SUPFAM" id="SSF75217">
    <property type="entry name" value="alpha/beta knot"/>
    <property type="match status" value="1"/>
</dbReference>
<evidence type="ECO:0000256" key="3">
    <source>
        <dbReference type="ARBA" id="ARBA00012328"/>
    </source>
</evidence>
<evidence type="ECO:0000256" key="4">
    <source>
        <dbReference type="ARBA" id="ARBA00013673"/>
    </source>
</evidence>
<evidence type="ECO:0000256" key="7">
    <source>
        <dbReference type="ARBA" id="ARBA00022603"/>
    </source>
</evidence>
<comment type="subcellular location">
    <subcellularLocation>
        <location evidence="1 12">Cytoplasm</location>
    </subcellularLocation>
</comment>
<dbReference type="CDD" id="cd18084">
    <property type="entry name" value="RsmE-like"/>
    <property type="match status" value="1"/>
</dbReference>
<keyword evidence="6 12" id="KW-0698">rRNA processing</keyword>
<evidence type="ECO:0000313" key="15">
    <source>
        <dbReference type="EMBL" id="OAI21338.1"/>
    </source>
</evidence>
<evidence type="ECO:0000256" key="9">
    <source>
        <dbReference type="ARBA" id="ARBA00022691"/>
    </source>
</evidence>
<evidence type="ECO:0000313" key="16">
    <source>
        <dbReference type="Proteomes" id="UP000078476"/>
    </source>
</evidence>
<dbReference type="InterPro" id="IPR029028">
    <property type="entry name" value="Alpha/beta_knot_MTases"/>
</dbReference>
<dbReference type="PANTHER" id="PTHR30027:SF3">
    <property type="entry name" value="16S RRNA (URACIL(1498)-N(3))-METHYLTRANSFERASE"/>
    <property type="match status" value="1"/>
</dbReference>
<comment type="caution">
    <text evidence="15">The sequence shown here is derived from an EMBL/GenBank/DDBJ whole genome shotgun (WGS) entry which is preliminary data.</text>
</comment>
<dbReference type="InterPro" id="IPR046886">
    <property type="entry name" value="RsmE_MTase_dom"/>
</dbReference>
<sequence>MRVSRLYVNAALNVGSRIELDEDAAHYVRSVLRLKQDQNIVLFNGQGGEYLSRFSEVSRKNVRVVIETYHDRDVESSLSVRLGMGISRGDRMDWAVQKAVELGVTQMTPLMTERCVTKLNDDKKQQRLQHWQHIVQHAAEQSGRTCLPLMSDIAELSDWVAQQRGLRVFLDPYAEQTLADLQPDKQHITLLSGPEGGFSDRERQIAQSAGFVPVRLGARILRTETAVLSALSAVQTLWGDFR</sequence>
<feature type="domain" description="Ribosomal RNA small subunit methyltransferase E methyltransferase" evidence="13">
    <location>
        <begin position="75"/>
        <end position="235"/>
    </location>
</feature>
<keyword evidence="16" id="KW-1185">Reference proteome</keyword>
<protein>
    <recommendedName>
        <fullName evidence="4 12">Ribosomal RNA small subunit methyltransferase E</fullName>
        <ecNumber evidence="3 12">2.1.1.193</ecNumber>
    </recommendedName>
</protein>
<comment type="function">
    <text evidence="10 12">Specifically methylates the N3 position of the uracil ring of uridine 1498 (m3U1498) in 16S rRNA. Acts on the fully assembled 30S ribosomal subunit.</text>
</comment>
<dbReference type="STRING" id="980561.A1359_02295"/>
<dbReference type="InterPro" id="IPR046887">
    <property type="entry name" value="RsmE_PUA-like"/>
</dbReference>
<evidence type="ECO:0000256" key="12">
    <source>
        <dbReference type="PIRNR" id="PIRNR015601"/>
    </source>
</evidence>
<reference evidence="15 16" key="1">
    <citation type="submission" date="2016-03" db="EMBL/GenBank/DDBJ databases">
        <authorList>
            <person name="Ploux O."/>
        </authorList>
    </citation>
    <scope>NUCLEOTIDE SEQUENCE [LARGE SCALE GENOMIC DNA]</scope>
    <source>
        <strain evidence="15 16">R-45370</strain>
    </source>
</reference>
<dbReference type="EC" id="2.1.1.193" evidence="3 12"/>
<dbReference type="NCBIfam" id="NF008692">
    <property type="entry name" value="PRK11713.1-5"/>
    <property type="match status" value="1"/>
</dbReference>
<gene>
    <name evidence="15" type="ORF">A1359_02295</name>
</gene>
<dbReference type="AlphaFoldDB" id="A0A177NTE6"/>
<dbReference type="InterPro" id="IPR029026">
    <property type="entry name" value="tRNA_m1G_MTases_N"/>
</dbReference>
<evidence type="ECO:0000256" key="6">
    <source>
        <dbReference type="ARBA" id="ARBA00022552"/>
    </source>
</evidence>
<dbReference type="NCBIfam" id="TIGR00046">
    <property type="entry name" value="RsmE family RNA methyltransferase"/>
    <property type="match status" value="1"/>
</dbReference>
<proteinExistence type="inferred from homology"/>
<dbReference type="Proteomes" id="UP000078476">
    <property type="component" value="Unassembled WGS sequence"/>
</dbReference>
<keyword evidence="9 12" id="KW-0949">S-adenosyl-L-methionine</keyword>
<dbReference type="Gene3D" id="3.40.1280.10">
    <property type="match status" value="1"/>
</dbReference>
<dbReference type="RefSeq" id="WP_066976484.1">
    <property type="nucleotide sequence ID" value="NZ_LUUI01000011.1"/>
</dbReference>
<dbReference type="SUPFAM" id="SSF88697">
    <property type="entry name" value="PUA domain-like"/>
    <property type="match status" value="1"/>
</dbReference>
<keyword evidence="8 12" id="KW-0808">Transferase</keyword>
<comment type="catalytic activity">
    <reaction evidence="11 12">
        <text>uridine(1498) in 16S rRNA + S-adenosyl-L-methionine = N(3)-methyluridine(1498) in 16S rRNA + S-adenosyl-L-homocysteine + H(+)</text>
        <dbReference type="Rhea" id="RHEA:42920"/>
        <dbReference type="Rhea" id="RHEA-COMP:10283"/>
        <dbReference type="Rhea" id="RHEA-COMP:10284"/>
        <dbReference type="ChEBI" id="CHEBI:15378"/>
        <dbReference type="ChEBI" id="CHEBI:57856"/>
        <dbReference type="ChEBI" id="CHEBI:59789"/>
        <dbReference type="ChEBI" id="CHEBI:65315"/>
        <dbReference type="ChEBI" id="CHEBI:74502"/>
        <dbReference type="EC" id="2.1.1.193"/>
    </reaction>
</comment>
<evidence type="ECO:0000256" key="1">
    <source>
        <dbReference type="ARBA" id="ARBA00004496"/>
    </source>
</evidence>
<evidence type="ECO:0000259" key="13">
    <source>
        <dbReference type="Pfam" id="PF04452"/>
    </source>
</evidence>
<dbReference type="PANTHER" id="PTHR30027">
    <property type="entry name" value="RIBOSOMAL RNA SMALL SUBUNIT METHYLTRANSFERASE E"/>
    <property type="match status" value="1"/>
</dbReference>
<evidence type="ECO:0000256" key="8">
    <source>
        <dbReference type="ARBA" id="ARBA00022679"/>
    </source>
</evidence>
<keyword evidence="7 12" id="KW-0489">Methyltransferase</keyword>
<evidence type="ECO:0000256" key="2">
    <source>
        <dbReference type="ARBA" id="ARBA00005528"/>
    </source>
</evidence>